<dbReference type="Gene3D" id="2.40.30.170">
    <property type="match status" value="1"/>
</dbReference>
<keyword evidence="2" id="KW-0732">Signal</keyword>
<protein>
    <submittedName>
        <fullName evidence="4">Efflux RND transporter periplasmic adaptor subunit</fullName>
    </submittedName>
</protein>
<feature type="domain" description="Multidrug resistance protein MdtA-like C-terminal permuted SH3" evidence="3">
    <location>
        <begin position="287"/>
        <end position="341"/>
    </location>
</feature>
<dbReference type="GO" id="GO:1990281">
    <property type="term" value="C:efflux pump complex"/>
    <property type="evidence" value="ECO:0007669"/>
    <property type="project" value="TreeGrafter"/>
</dbReference>
<dbReference type="InterPro" id="IPR058627">
    <property type="entry name" value="MdtA-like_C"/>
</dbReference>
<evidence type="ECO:0000259" key="3">
    <source>
        <dbReference type="Pfam" id="PF25967"/>
    </source>
</evidence>
<accession>A0A934VZP0</accession>
<dbReference type="Pfam" id="PF25967">
    <property type="entry name" value="RND-MFP_C"/>
    <property type="match status" value="1"/>
</dbReference>
<reference evidence="4" key="1">
    <citation type="submission" date="2021-01" db="EMBL/GenBank/DDBJ databases">
        <title>Paracoccus amoyensis sp. nov., isolated from the surface seawater along the coast of Xiamen Island, China.</title>
        <authorList>
            <person name="Lyu L."/>
        </authorList>
    </citation>
    <scope>NUCLEOTIDE SEQUENCE</scope>
    <source>
        <strain evidence="4">MJ17</strain>
    </source>
</reference>
<proteinExistence type="inferred from homology"/>
<evidence type="ECO:0000313" key="5">
    <source>
        <dbReference type="Proteomes" id="UP000640485"/>
    </source>
</evidence>
<dbReference type="PANTHER" id="PTHR30469">
    <property type="entry name" value="MULTIDRUG RESISTANCE PROTEIN MDTA"/>
    <property type="match status" value="1"/>
</dbReference>
<dbReference type="EMBL" id="JAEPRQ010000001">
    <property type="protein sequence ID" value="MBK4215024.1"/>
    <property type="molecule type" value="Genomic_DNA"/>
</dbReference>
<dbReference type="NCBIfam" id="TIGR01730">
    <property type="entry name" value="RND_mfp"/>
    <property type="match status" value="1"/>
</dbReference>
<dbReference type="Proteomes" id="UP000640485">
    <property type="component" value="Unassembled WGS sequence"/>
</dbReference>
<organism evidence="4 5">
    <name type="scientific">Paracoccus caeni</name>
    <dbReference type="NCBI Taxonomy" id="657651"/>
    <lineage>
        <taxon>Bacteria</taxon>
        <taxon>Pseudomonadati</taxon>
        <taxon>Pseudomonadota</taxon>
        <taxon>Alphaproteobacteria</taxon>
        <taxon>Rhodobacterales</taxon>
        <taxon>Paracoccaceae</taxon>
        <taxon>Paracoccus</taxon>
    </lineage>
</organism>
<keyword evidence="5" id="KW-1185">Reference proteome</keyword>
<evidence type="ECO:0000313" key="4">
    <source>
        <dbReference type="EMBL" id="MBK4215024.1"/>
    </source>
</evidence>
<dbReference type="Gene3D" id="2.40.420.20">
    <property type="match status" value="1"/>
</dbReference>
<dbReference type="GO" id="GO:0015562">
    <property type="term" value="F:efflux transmembrane transporter activity"/>
    <property type="evidence" value="ECO:0007669"/>
    <property type="project" value="TreeGrafter"/>
</dbReference>
<comment type="similarity">
    <text evidence="1">Belongs to the membrane fusion protein (MFP) (TC 8.A.1) family.</text>
</comment>
<dbReference type="PANTHER" id="PTHR30469:SF38">
    <property type="entry name" value="HLYD FAMILY SECRETION PROTEIN"/>
    <property type="match status" value="1"/>
</dbReference>
<evidence type="ECO:0000256" key="2">
    <source>
        <dbReference type="SAM" id="SignalP"/>
    </source>
</evidence>
<dbReference type="InterPro" id="IPR006143">
    <property type="entry name" value="RND_pump_MFP"/>
</dbReference>
<dbReference type="Gene3D" id="1.10.287.470">
    <property type="entry name" value="Helix hairpin bin"/>
    <property type="match status" value="1"/>
</dbReference>
<gene>
    <name evidence="4" type="ORF">JJJ17_03690</name>
</gene>
<feature type="signal peptide" evidence="2">
    <location>
        <begin position="1"/>
        <end position="28"/>
    </location>
</feature>
<comment type="caution">
    <text evidence="4">The sequence shown here is derived from an EMBL/GenBank/DDBJ whole genome shotgun (WGS) entry which is preliminary data.</text>
</comment>
<evidence type="ECO:0000256" key="1">
    <source>
        <dbReference type="ARBA" id="ARBA00009477"/>
    </source>
</evidence>
<dbReference type="AlphaFoldDB" id="A0A934VZP0"/>
<sequence>MPVFRRTTARSILTAFIALPLFAAGALAQDGPLRVEIVEAQEQPVLVDLKLSGTIEARDSIELGFRQSGRVIEVMVDEGDEVAAGDPLARLDSVQQDQALRVAQASLDSARAAQAQAKQASDRAKALLARGVGTRAARDAAVQAESEANGAVERGESALDQARRAVEDTVLRAPQSAVVTACDLAPGQIVGAAQPAVSLASLDGLEAVFGAPDHPHLDAALGAKLQLQTLDIARPEMTGTIIEIAPLVDPQDGTVTLRVAIDDVRADTALLGAAVRGQVEIATDTGIAVPWTALMRDGAASAVWSVGDEDRVELVPVTISHFLNGLVFLSEGVQPGERIVGAGSQLMYPGRQVQKAETLP</sequence>
<dbReference type="Gene3D" id="2.40.50.100">
    <property type="match status" value="1"/>
</dbReference>
<feature type="chain" id="PRO_5036691260" evidence="2">
    <location>
        <begin position="29"/>
        <end position="360"/>
    </location>
</feature>
<dbReference type="SUPFAM" id="SSF111369">
    <property type="entry name" value="HlyD-like secretion proteins"/>
    <property type="match status" value="1"/>
</dbReference>
<name>A0A934VZP0_9RHOB</name>